<dbReference type="InterPro" id="IPR000156">
    <property type="entry name" value="Ran_bind_dom"/>
</dbReference>
<organism evidence="12">
    <name type="scientific">Cacopsylla melanoneura</name>
    <dbReference type="NCBI Taxonomy" id="428564"/>
    <lineage>
        <taxon>Eukaryota</taxon>
        <taxon>Metazoa</taxon>
        <taxon>Ecdysozoa</taxon>
        <taxon>Arthropoda</taxon>
        <taxon>Hexapoda</taxon>
        <taxon>Insecta</taxon>
        <taxon>Pterygota</taxon>
        <taxon>Neoptera</taxon>
        <taxon>Paraneoptera</taxon>
        <taxon>Hemiptera</taxon>
        <taxon>Sternorrhyncha</taxon>
        <taxon>Psylloidea</taxon>
        <taxon>Psyllidae</taxon>
        <taxon>Psyllinae</taxon>
        <taxon>Cacopsylla</taxon>
    </lineage>
</organism>
<feature type="compositionally biased region" description="Low complexity" evidence="10">
    <location>
        <begin position="86"/>
        <end position="126"/>
    </location>
</feature>
<evidence type="ECO:0000256" key="1">
    <source>
        <dbReference type="ARBA" id="ARBA00004567"/>
    </source>
</evidence>
<dbReference type="GO" id="GO:0051028">
    <property type="term" value="P:mRNA transport"/>
    <property type="evidence" value="ECO:0007669"/>
    <property type="project" value="UniProtKB-KW"/>
</dbReference>
<dbReference type="InterPro" id="IPR045255">
    <property type="entry name" value="RanBP1-like"/>
</dbReference>
<dbReference type="Pfam" id="PF00638">
    <property type="entry name" value="Ran_BP1"/>
    <property type="match status" value="1"/>
</dbReference>
<dbReference type="SMART" id="SM00160">
    <property type="entry name" value="RanBD"/>
    <property type="match status" value="1"/>
</dbReference>
<dbReference type="Gene3D" id="2.30.29.30">
    <property type="entry name" value="Pleckstrin-homology domain (PH domain)/Phosphotyrosine-binding domain (PTB)"/>
    <property type="match status" value="1"/>
</dbReference>
<dbReference type="EMBL" id="HBUF01206532">
    <property type="protein sequence ID" value="CAG6664017.1"/>
    <property type="molecule type" value="Transcribed_RNA"/>
</dbReference>
<feature type="compositionally biased region" description="Polar residues" evidence="10">
    <location>
        <begin position="325"/>
        <end position="358"/>
    </location>
</feature>
<feature type="compositionally biased region" description="Basic and acidic residues" evidence="10">
    <location>
        <begin position="1"/>
        <end position="15"/>
    </location>
</feature>
<sequence length="698" mass="73996">MSKKRTAERELNHDNWDDEETPDEQGEFKKASKDTLSQRKVLIGKRRNLTNPTNTSEGLFSSFKGFSNTTAQKPTPGTFDFFKKLTPQANNSTSTSPTSLTSSSPSQNSTTTGLTSSLSGSNAGSTLSNTIEVKTSLSGSNAAPPPDLISVKPANNPYAKLFGNTPSWSQPPSVQSTPTTTTISATQKDEPVKSKRIKCDTNDSDGPSNKKLKESTAGDPASEALQIFEEKVKVLNIKFVNFLSEKVKANPKVILFPPMDDYRKYIEKFVKERIEYETSKLFAKDGFNFEYIPPLGESGKVTLQNNVSGEVKTFQIGATKESKPAETSSSSTPKFTGFSSTTNQFNKPSTEASSKDSFSYGLSSATASGDTNGTTKPGLFSFGAVPTAPTSGDTFSFKSPDAAEKVGEAGKSETLAAKPNFSFGLAKSEPKEESKPLGGATVGFKWGSASTTTPDSKATTSAVTFGMTSKPMTTSGSGSSFFNKPAGESSNPLLGGSTGTNPLLSRSSGTNPLLGGSTGKNPLLGGSAGANPLLGGSAGANPLLGGSSASPKPFSFDFASSPAPTPASAEDDDEPLPKEEVKEVEEENSIFNIKCKIFVMKPDKSYGERGVGKLFVKTVEEKVKGQVIVRAATDTGKIIFNIVVNNNVPIKQDKNNLILVTIPHPTMEKNPTPCTCLIRVKTPEDAEKLLKVLETFKG</sequence>
<keyword evidence="8" id="KW-0906">Nuclear pore complex</keyword>
<feature type="region of interest" description="Disordered" evidence="10">
    <location>
        <begin position="318"/>
        <end position="358"/>
    </location>
</feature>
<accession>A0A8D8S935</accession>
<feature type="domain" description="RanBD1" evidence="11">
    <location>
        <begin position="585"/>
        <end position="698"/>
    </location>
</feature>
<feature type="region of interest" description="Disordered" evidence="10">
    <location>
        <begin position="162"/>
        <end position="219"/>
    </location>
</feature>
<dbReference type="CDD" id="cd13170">
    <property type="entry name" value="RanBD_NUP50"/>
    <property type="match status" value="1"/>
</dbReference>
<keyword evidence="3" id="KW-0677">Repeat</keyword>
<dbReference type="GO" id="GO:0006606">
    <property type="term" value="P:protein import into nucleus"/>
    <property type="evidence" value="ECO:0007669"/>
    <property type="project" value="TreeGrafter"/>
</dbReference>
<feature type="compositionally biased region" description="Low complexity" evidence="10">
    <location>
        <begin position="165"/>
        <end position="186"/>
    </location>
</feature>
<evidence type="ECO:0000259" key="11">
    <source>
        <dbReference type="PROSITE" id="PS50196"/>
    </source>
</evidence>
<reference evidence="12" key="1">
    <citation type="submission" date="2021-05" db="EMBL/GenBank/DDBJ databases">
        <authorList>
            <person name="Alioto T."/>
            <person name="Alioto T."/>
            <person name="Gomez Garrido J."/>
        </authorList>
    </citation>
    <scope>NUCLEOTIDE SEQUENCE</scope>
</reference>
<feature type="compositionally biased region" description="Polar residues" evidence="10">
    <location>
        <begin position="499"/>
        <end position="511"/>
    </location>
</feature>
<proteinExistence type="predicted"/>
<dbReference type="InterPro" id="IPR011993">
    <property type="entry name" value="PH-like_dom_sf"/>
</dbReference>
<feature type="compositionally biased region" description="Basic and acidic residues" evidence="10">
    <location>
        <begin position="187"/>
        <end position="201"/>
    </location>
</feature>
<feature type="compositionally biased region" description="Acidic residues" evidence="10">
    <location>
        <begin position="16"/>
        <end position="25"/>
    </location>
</feature>
<feature type="compositionally biased region" description="Polar residues" evidence="10">
    <location>
        <begin position="49"/>
        <end position="75"/>
    </location>
</feature>
<evidence type="ECO:0000256" key="6">
    <source>
        <dbReference type="ARBA" id="ARBA00022990"/>
    </source>
</evidence>
<keyword evidence="7" id="KW-0811">Translocation</keyword>
<dbReference type="PANTHER" id="PTHR23138:SF141">
    <property type="entry name" value="NUCLEAR PORE COMPLEX PROTEIN NUP50"/>
    <property type="match status" value="1"/>
</dbReference>
<dbReference type="GO" id="GO:0005643">
    <property type="term" value="C:nuclear pore"/>
    <property type="evidence" value="ECO:0007669"/>
    <property type="project" value="UniProtKB-SubCell"/>
</dbReference>
<keyword evidence="2" id="KW-0813">Transport</keyword>
<dbReference type="AlphaFoldDB" id="A0A8D8S935"/>
<dbReference type="Pfam" id="PF08911">
    <property type="entry name" value="NUP50"/>
    <property type="match status" value="1"/>
</dbReference>
<keyword evidence="9" id="KW-0539">Nucleus</keyword>
<feature type="compositionally biased region" description="Polar residues" evidence="10">
    <location>
        <begin position="448"/>
        <end position="492"/>
    </location>
</feature>
<evidence type="ECO:0000256" key="4">
    <source>
        <dbReference type="ARBA" id="ARBA00022816"/>
    </source>
</evidence>
<evidence type="ECO:0000256" key="2">
    <source>
        <dbReference type="ARBA" id="ARBA00022448"/>
    </source>
</evidence>
<keyword evidence="6" id="KW-0007">Acetylation</keyword>
<feature type="region of interest" description="Disordered" evidence="10">
    <location>
        <begin position="1"/>
        <end position="126"/>
    </location>
</feature>
<evidence type="ECO:0000256" key="3">
    <source>
        <dbReference type="ARBA" id="ARBA00022737"/>
    </source>
</evidence>
<dbReference type="SUPFAM" id="SSF50729">
    <property type="entry name" value="PH domain-like"/>
    <property type="match status" value="1"/>
</dbReference>
<evidence type="ECO:0000256" key="9">
    <source>
        <dbReference type="ARBA" id="ARBA00023242"/>
    </source>
</evidence>
<evidence type="ECO:0000256" key="10">
    <source>
        <dbReference type="SAM" id="MobiDB-lite"/>
    </source>
</evidence>
<keyword evidence="5" id="KW-0653">Protein transport</keyword>
<dbReference type="PANTHER" id="PTHR23138">
    <property type="entry name" value="RAN BINDING PROTEIN"/>
    <property type="match status" value="1"/>
</dbReference>
<dbReference type="EMBL" id="HBUF01206533">
    <property type="protein sequence ID" value="CAG6664020.1"/>
    <property type="molecule type" value="Transcribed_RNA"/>
</dbReference>
<dbReference type="PROSITE" id="PS50196">
    <property type="entry name" value="RANBD1"/>
    <property type="match status" value="1"/>
</dbReference>
<evidence type="ECO:0000256" key="5">
    <source>
        <dbReference type="ARBA" id="ARBA00022927"/>
    </source>
</evidence>
<feature type="region of interest" description="Disordered" evidence="10">
    <location>
        <begin position="554"/>
        <end position="583"/>
    </location>
</feature>
<dbReference type="InterPro" id="IPR015007">
    <property type="entry name" value="NUP2/50/61"/>
</dbReference>
<evidence type="ECO:0000256" key="8">
    <source>
        <dbReference type="ARBA" id="ARBA00023132"/>
    </source>
</evidence>
<protein>
    <submittedName>
        <fullName evidence="12">Nuclear pore complex protein Nup50</fullName>
    </submittedName>
</protein>
<evidence type="ECO:0000256" key="7">
    <source>
        <dbReference type="ARBA" id="ARBA00023010"/>
    </source>
</evidence>
<feature type="compositionally biased region" description="Basic and acidic residues" evidence="10">
    <location>
        <begin position="26"/>
        <end position="37"/>
    </location>
</feature>
<comment type="subcellular location">
    <subcellularLocation>
        <location evidence="1">Nucleus</location>
        <location evidence="1">Nuclear pore complex</location>
    </subcellularLocation>
</comment>
<evidence type="ECO:0000313" key="12">
    <source>
        <dbReference type="EMBL" id="CAG6664020.1"/>
    </source>
</evidence>
<feature type="region of interest" description="Disordered" evidence="10">
    <location>
        <begin position="426"/>
        <end position="524"/>
    </location>
</feature>
<name>A0A8D8S935_9HEMI</name>
<keyword evidence="4" id="KW-0509">mRNA transport</keyword>
<feature type="compositionally biased region" description="Low complexity" evidence="10">
    <location>
        <begin position="554"/>
        <end position="568"/>
    </location>
</feature>